<dbReference type="OrthoDB" id="9772751at2"/>
<evidence type="ECO:0000313" key="3">
    <source>
        <dbReference type="Proteomes" id="UP000037267"/>
    </source>
</evidence>
<protein>
    <submittedName>
        <fullName evidence="2">Methyltransferase, SAM-dependent</fullName>
    </submittedName>
</protein>
<proteinExistence type="predicted"/>
<dbReference type="AlphaFoldDB" id="A0A0L0WA24"/>
<dbReference type="InterPro" id="IPR013216">
    <property type="entry name" value="Methyltransf_11"/>
</dbReference>
<keyword evidence="2" id="KW-0489">Methyltransferase</keyword>
<gene>
    <name evidence="2" type="ORF">CLPU_8c00520</name>
</gene>
<keyword evidence="2" id="KW-0808">Transferase</keyword>
<dbReference type="Pfam" id="PF08241">
    <property type="entry name" value="Methyltransf_11"/>
    <property type="match status" value="1"/>
</dbReference>
<dbReference type="SUPFAM" id="SSF53335">
    <property type="entry name" value="S-adenosyl-L-methionine-dependent methyltransferases"/>
    <property type="match status" value="1"/>
</dbReference>
<dbReference type="InterPro" id="IPR029063">
    <property type="entry name" value="SAM-dependent_MTases_sf"/>
</dbReference>
<dbReference type="RefSeq" id="WP_050355389.1">
    <property type="nucleotide sequence ID" value="NZ_LGSS01000008.1"/>
</dbReference>
<organism evidence="2 3">
    <name type="scientific">Gottschalkia purinilytica</name>
    <name type="common">Clostridium purinilyticum</name>
    <dbReference type="NCBI Taxonomy" id="1503"/>
    <lineage>
        <taxon>Bacteria</taxon>
        <taxon>Bacillati</taxon>
        <taxon>Bacillota</taxon>
        <taxon>Tissierellia</taxon>
        <taxon>Tissierellales</taxon>
        <taxon>Gottschalkiaceae</taxon>
        <taxon>Gottschalkia</taxon>
    </lineage>
</organism>
<dbReference type="STRING" id="1503.CLPU_8c00520"/>
<evidence type="ECO:0000259" key="1">
    <source>
        <dbReference type="Pfam" id="PF08241"/>
    </source>
</evidence>
<sequence>MNYNNLSSKDLFDFLIKEVNVNFEGWDFSYIESTGRMQEFPLTWSYRNKIISKIESAKSLLDMGTGGGEFLSSIKHIPNYTCATEGYKPNITVAKNKLEPLGVKVYELEDDSRLPFDDKTFDIIINKHESYCIKEVSRILKDKGKFITQQVGGENDKEINIIFKTSKGTDTNWNLQIAVNELKDLSLRILEQKEDFVKTRFYDIGAVVYYLKATPWQIPDFTVEKYFNHLLEIYKIIERKGYIDFTCHRFFIIAEKE</sequence>
<dbReference type="GO" id="GO:0008757">
    <property type="term" value="F:S-adenosylmethionine-dependent methyltransferase activity"/>
    <property type="evidence" value="ECO:0007669"/>
    <property type="project" value="InterPro"/>
</dbReference>
<evidence type="ECO:0000313" key="2">
    <source>
        <dbReference type="EMBL" id="KNF08287.1"/>
    </source>
</evidence>
<keyword evidence="3" id="KW-1185">Reference proteome</keyword>
<accession>A0A0L0WA24</accession>
<dbReference type="PATRIC" id="fig|1503.3.peg.3191"/>
<dbReference type="EMBL" id="LGSS01000008">
    <property type="protein sequence ID" value="KNF08287.1"/>
    <property type="molecule type" value="Genomic_DNA"/>
</dbReference>
<name>A0A0L0WA24_GOTPU</name>
<dbReference type="GO" id="GO:0032259">
    <property type="term" value="P:methylation"/>
    <property type="evidence" value="ECO:0007669"/>
    <property type="project" value="UniProtKB-KW"/>
</dbReference>
<dbReference type="InterPro" id="IPR052939">
    <property type="entry name" value="23S_rRNA_MeTrnsfrase_RlmA"/>
</dbReference>
<reference evidence="3" key="1">
    <citation type="submission" date="2015-07" db="EMBL/GenBank/DDBJ databases">
        <title>Draft genome sequence of the purine-degrading Gottschalkia purinilyticum DSM 1384 (formerly Clostridium purinilyticum).</title>
        <authorList>
            <person name="Poehlein A."/>
            <person name="Schiel-Bengelsdorf B."/>
            <person name="Bengelsdorf F.R."/>
            <person name="Daniel R."/>
            <person name="Duerre P."/>
        </authorList>
    </citation>
    <scope>NUCLEOTIDE SEQUENCE [LARGE SCALE GENOMIC DNA]</scope>
    <source>
        <strain evidence="3">DSM 1384</strain>
    </source>
</reference>
<dbReference type="Gene3D" id="3.40.50.150">
    <property type="entry name" value="Vaccinia Virus protein VP39"/>
    <property type="match status" value="1"/>
</dbReference>
<dbReference type="Proteomes" id="UP000037267">
    <property type="component" value="Unassembled WGS sequence"/>
</dbReference>
<dbReference type="PANTHER" id="PTHR43460:SF1">
    <property type="entry name" value="METHYLTRANSFERASE TYPE 11 DOMAIN-CONTAINING PROTEIN"/>
    <property type="match status" value="1"/>
</dbReference>
<dbReference type="PANTHER" id="PTHR43460">
    <property type="entry name" value="METHYLTRANSFERASE"/>
    <property type="match status" value="1"/>
</dbReference>
<comment type="caution">
    <text evidence="2">The sequence shown here is derived from an EMBL/GenBank/DDBJ whole genome shotgun (WGS) entry which is preliminary data.</text>
</comment>
<feature type="domain" description="Methyltransferase type 11" evidence="1">
    <location>
        <begin position="61"/>
        <end position="147"/>
    </location>
</feature>